<name>A0A1G4NSR9_9FLOR</name>
<dbReference type="EMBL" id="LT622865">
    <property type="protein sequence ID" value="SCW21723.1"/>
    <property type="molecule type" value="Genomic_DNA"/>
</dbReference>
<dbReference type="GeneID" id="29998771"/>
<reference evidence="2" key="1">
    <citation type="submission" date="2016-10" db="EMBL/GenBank/DDBJ databases">
        <title>Chloroplast genomes as a tool to resolve red algal phylogenies: a case study in the Nemaliales.</title>
        <authorList>
            <person name="Costa J.F."/>
            <person name="Lin S.M."/>
            <person name="Macaya E.C."/>
            <person name="Fernandez-Garcia C."/>
            <person name="Verbruggen H."/>
        </authorList>
    </citation>
    <scope>NUCLEOTIDE SEQUENCE</scope>
    <source>
        <strain evidence="2">JFC0074</strain>
    </source>
</reference>
<dbReference type="AlphaFoldDB" id="A0A1G4NSR9"/>
<keyword evidence="2" id="KW-0150">Chloroplast</keyword>
<reference evidence="2" key="2">
    <citation type="submission" date="2016-10" db="EMBL/GenBank/DDBJ databases">
        <authorList>
            <person name="de Groot N.N."/>
        </authorList>
    </citation>
    <scope>NUCLEOTIDE SEQUENCE</scope>
    <source>
        <strain evidence="2">JFC0074</strain>
    </source>
</reference>
<dbReference type="InterPro" id="IPR025595">
    <property type="entry name" value="PterinBD-DUF4346"/>
</dbReference>
<evidence type="ECO:0000313" key="2">
    <source>
        <dbReference type="EMBL" id="SCW21723.1"/>
    </source>
</evidence>
<gene>
    <name evidence="2" type="primary">ORF_1</name>
    <name evidence="2" type="ORF">JFC0074_78</name>
</gene>
<organism evidence="2">
    <name type="scientific">Galaxaura rugosa</name>
    <dbReference type="NCBI Taxonomy" id="268570"/>
    <lineage>
        <taxon>Eukaryota</taxon>
        <taxon>Rhodophyta</taxon>
        <taxon>Florideophyceae</taxon>
        <taxon>Nemaliophycidae</taxon>
        <taxon>Nemaliales</taxon>
        <taxon>Galaxauraceae</taxon>
        <taxon>Galaxaura</taxon>
    </lineage>
</organism>
<evidence type="ECO:0000259" key="1">
    <source>
        <dbReference type="Pfam" id="PF14251"/>
    </source>
</evidence>
<feature type="domain" description="DUF4346" evidence="1">
    <location>
        <begin position="39"/>
        <end position="119"/>
    </location>
</feature>
<dbReference type="Pfam" id="PF14251">
    <property type="entry name" value="PterinBD-DUF4346"/>
    <property type="match status" value="1"/>
</dbReference>
<proteinExistence type="predicted"/>
<sequence length="119" mass="13787">MNLSLDKLYGSCNNSPNSLNHFKVFISTNNEIIDLDIYCVININKDKQIYCIVYYRSDKKNSLDKSVIFKSKKAKRLSQLIQLHNCIYQNLSVSHAIYIGMELMKAEISVIVEQSYIQD</sequence>
<geneLocation type="chloroplast" evidence="2"/>
<accession>A0A1G4NSR9</accession>
<keyword evidence="2" id="KW-0934">Plastid</keyword>
<dbReference type="RefSeq" id="YP_009313469.1">
    <property type="nucleotide sequence ID" value="NC_031657.1"/>
</dbReference>
<protein>
    <recommendedName>
        <fullName evidence="1">DUF4346 domain-containing protein</fullName>
    </recommendedName>
</protein>